<keyword evidence="5 6" id="KW-0472">Membrane</keyword>
<reference evidence="7" key="1">
    <citation type="submission" date="2023-06" db="EMBL/GenBank/DDBJ databases">
        <title>MT1 and MT2 Draft Genomes of Novel Species.</title>
        <authorList>
            <person name="Venkateswaran K."/>
        </authorList>
    </citation>
    <scope>NUCLEOTIDE SEQUENCE</scope>
    <source>
        <strain evidence="7">F6_8S_P_1B</strain>
    </source>
</reference>
<dbReference type="InterPro" id="IPR001123">
    <property type="entry name" value="LeuE-type"/>
</dbReference>
<gene>
    <name evidence="7" type="ORF">P5G50_00260</name>
</gene>
<keyword evidence="4 6" id="KW-1133">Transmembrane helix</keyword>
<dbReference type="Proteomes" id="UP001174208">
    <property type="component" value="Unassembled WGS sequence"/>
</dbReference>
<dbReference type="RefSeq" id="WP_301209686.1">
    <property type="nucleotide sequence ID" value="NZ_JAROCF010000001.1"/>
</dbReference>
<accession>A0ABT8K5Z6</accession>
<feature type="transmembrane region" description="Helical" evidence="6">
    <location>
        <begin position="69"/>
        <end position="86"/>
    </location>
</feature>
<evidence type="ECO:0000256" key="1">
    <source>
        <dbReference type="ARBA" id="ARBA00004651"/>
    </source>
</evidence>
<feature type="transmembrane region" description="Helical" evidence="6">
    <location>
        <begin position="37"/>
        <end position="62"/>
    </location>
</feature>
<organism evidence="7 8">
    <name type="scientific">Leifsonia williamsii</name>
    <dbReference type="NCBI Taxonomy" id="3035919"/>
    <lineage>
        <taxon>Bacteria</taxon>
        <taxon>Bacillati</taxon>
        <taxon>Actinomycetota</taxon>
        <taxon>Actinomycetes</taxon>
        <taxon>Micrococcales</taxon>
        <taxon>Microbacteriaceae</taxon>
        <taxon>Leifsonia</taxon>
    </lineage>
</organism>
<sequence length="208" mass="21282">MDPALVAQFWTIGLLLVLTPGADWAYAIAAGVQTRNVAPSILGMLAGYTLVVSAVALGAGALVTRIPGALMALTVIGGAYLIWLGIRTLTSPAGPITAGDATIDGVPLKRFLRGAGVSGINPKGLLLLLALLPQFTTPHALPPTLQMFGLGAIHLINCAVVYSIVAVLAKRLLRSRPRAAFYVTKAAGVAMVGIGLALLAERVAEAVG</sequence>
<keyword evidence="3 6" id="KW-0812">Transmembrane</keyword>
<comment type="subcellular location">
    <subcellularLocation>
        <location evidence="1">Cell membrane</location>
        <topology evidence="1">Multi-pass membrane protein</topology>
    </subcellularLocation>
</comment>
<dbReference type="EMBL" id="JAROCF010000001">
    <property type="protein sequence ID" value="MDN4612866.1"/>
    <property type="molecule type" value="Genomic_DNA"/>
</dbReference>
<feature type="transmembrane region" description="Helical" evidence="6">
    <location>
        <begin position="147"/>
        <end position="168"/>
    </location>
</feature>
<feature type="transmembrane region" description="Helical" evidence="6">
    <location>
        <begin position="180"/>
        <end position="200"/>
    </location>
</feature>
<evidence type="ECO:0000256" key="5">
    <source>
        <dbReference type="ARBA" id="ARBA00023136"/>
    </source>
</evidence>
<protein>
    <submittedName>
        <fullName evidence="7">LysE family translocator</fullName>
    </submittedName>
</protein>
<evidence type="ECO:0000313" key="8">
    <source>
        <dbReference type="Proteomes" id="UP001174208"/>
    </source>
</evidence>
<evidence type="ECO:0000256" key="6">
    <source>
        <dbReference type="SAM" id="Phobius"/>
    </source>
</evidence>
<dbReference type="PANTHER" id="PTHR30086">
    <property type="entry name" value="ARGININE EXPORTER PROTEIN ARGO"/>
    <property type="match status" value="1"/>
</dbReference>
<name>A0ABT8K5Z6_9MICO</name>
<dbReference type="PANTHER" id="PTHR30086:SF20">
    <property type="entry name" value="ARGININE EXPORTER PROTEIN ARGO-RELATED"/>
    <property type="match status" value="1"/>
</dbReference>
<proteinExistence type="predicted"/>
<keyword evidence="8" id="KW-1185">Reference proteome</keyword>
<keyword evidence="2" id="KW-1003">Cell membrane</keyword>
<evidence type="ECO:0000256" key="2">
    <source>
        <dbReference type="ARBA" id="ARBA00022475"/>
    </source>
</evidence>
<dbReference type="Pfam" id="PF01810">
    <property type="entry name" value="LysE"/>
    <property type="match status" value="1"/>
</dbReference>
<comment type="caution">
    <text evidence="7">The sequence shown here is derived from an EMBL/GenBank/DDBJ whole genome shotgun (WGS) entry which is preliminary data.</text>
</comment>
<evidence type="ECO:0000256" key="4">
    <source>
        <dbReference type="ARBA" id="ARBA00022989"/>
    </source>
</evidence>
<evidence type="ECO:0000256" key="3">
    <source>
        <dbReference type="ARBA" id="ARBA00022692"/>
    </source>
</evidence>
<evidence type="ECO:0000313" key="7">
    <source>
        <dbReference type="EMBL" id="MDN4612866.1"/>
    </source>
</evidence>